<accession>A0A9P0NAU9</accession>
<protein>
    <submittedName>
        <fullName evidence="1">Uncharacterized protein</fullName>
    </submittedName>
</protein>
<name>A0A9P0NAU9_SPOLI</name>
<evidence type="ECO:0000313" key="1">
    <source>
        <dbReference type="EMBL" id="CAH1647802.1"/>
    </source>
</evidence>
<proteinExistence type="predicted"/>
<evidence type="ECO:0000313" key="2">
    <source>
        <dbReference type="Proteomes" id="UP001153321"/>
    </source>
</evidence>
<dbReference type="EMBL" id="LR824562">
    <property type="protein sequence ID" value="CAH1647802.1"/>
    <property type="molecule type" value="Genomic_DNA"/>
</dbReference>
<gene>
    <name evidence="1" type="ORF">SPLIT_LOCUS13147</name>
</gene>
<keyword evidence="2" id="KW-1185">Reference proteome</keyword>
<organism evidence="1 2">
    <name type="scientific">Spodoptera littoralis</name>
    <name type="common">Egyptian cotton leafworm</name>
    <dbReference type="NCBI Taxonomy" id="7109"/>
    <lineage>
        <taxon>Eukaryota</taxon>
        <taxon>Metazoa</taxon>
        <taxon>Ecdysozoa</taxon>
        <taxon>Arthropoda</taxon>
        <taxon>Hexapoda</taxon>
        <taxon>Insecta</taxon>
        <taxon>Pterygota</taxon>
        <taxon>Neoptera</taxon>
        <taxon>Endopterygota</taxon>
        <taxon>Lepidoptera</taxon>
        <taxon>Glossata</taxon>
        <taxon>Ditrysia</taxon>
        <taxon>Noctuoidea</taxon>
        <taxon>Noctuidae</taxon>
        <taxon>Amphipyrinae</taxon>
        <taxon>Spodoptera</taxon>
    </lineage>
</organism>
<dbReference type="AlphaFoldDB" id="A0A9P0NAU9"/>
<sequence>MFALLSDCIHYVIKYNSTINLSEWVWGDVCFAELTQPCAHVEKPMRQRLLQIKRINCHSNQTIVLQKHGSIENKRKIGSIKNTFIYTLRALFFSWKPAAAPYLFTYNTCPQNKAFTICFHKY</sequence>
<reference evidence="1" key="1">
    <citation type="submission" date="2022-02" db="EMBL/GenBank/DDBJ databases">
        <authorList>
            <person name="King R."/>
        </authorList>
    </citation>
    <scope>NUCLEOTIDE SEQUENCE</scope>
</reference>
<dbReference type="Proteomes" id="UP001153321">
    <property type="component" value="Chromosome Z"/>
</dbReference>